<dbReference type="KEGG" id="pno:SNOG_13565"/>
<dbReference type="Proteomes" id="UP000663193">
    <property type="component" value="Chromosome 21"/>
</dbReference>
<keyword evidence="2" id="KW-1133">Transmembrane helix</keyword>
<accession>A0A7U2IB72</accession>
<feature type="chain" id="PRO_5034724879" evidence="3">
    <location>
        <begin position="22"/>
        <end position="207"/>
    </location>
</feature>
<keyword evidence="5" id="KW-1185">Reference proteome</keyword>
<keyword evidence="2" id="KW-0812">Transmembrane</keyword>
<dbReference type="AlphaFoldDB" id="A0A7U2IB72"/>
<dbReference type="RefSeq" id="XP_001803773.1">
    <property type="nucleotide sequence ID" value="XM_001803721.1"/>
</dbReference>
<evidence type="ECO:0000256" key="3">
    <source>
        <dbReference type="SAM" id="SignalP"/>
    </source>
</evidence>
<feature type="compositionally biased region" description="Polar residues" evidence="1">
    <location>
        <begin position="104"/>
        <end position="130"/>
    </location>
</feature>
<protein>
    <submittedName>
        <fullName evidence="4">Uncharacterized protein</fullName>
    </submittedName>
</protein>
<dbReference type="OrthoDB" id="10632234at2759"/>
<feature type="region of interest" description="Disordered" evidence="1">
    <location>
        <begin position="99"/>
        <end position="139"/>
    </location>
</feature>
<name>A0A7U2IB72_PHANO</name>
<dbReference type="EMBL" id="CP069043">
    <property type="protein sequence ID" value="QRD06657.1"/>
    <property type="molecule type" value="Genomic_DNA"/>
</dbReference>
<gene>
    <name evidence="4" type="ORF">JI435_135650</name>
</gene>
<dbReference type="VEuPathDB" id="FungiDB:JI435_135650"/>
<feature type="transmembrane region" description="Helical" evidence="2">
    <location>
        <begin position="144"/>
        <end position="167"/>
    </location>
</feature>
<sequence length="207" mass="22521">MPLLLTAAVFVLPLACASTSAAPNTPATAPRFYDNIRVTAAELVKSIDAPCPTGEFVIPRLGRWPSSGLRSLSASQSFEPTSSSKLRSLDTSQHYKPTLPLASASKSTPPTLIYDSTTTQPAEPTASKTPTGDPDNKLGEHEQAGAILGLWIPVAISVAVFLGWLCWEVWRDREEMTWLEQHLDSESLLDHGRPRQEDIEAGDVTRR</sequence>
<keyword evidence="2" id="KW-0472">Membrane</keyword>
<proteinExistence type="predicted"/>
<feature type="signal peptide" evidence="3">
    <location>
        <begin position="1"/>
        <end position="21"/>
    </location>
</feature>
<reference evidence="5" key="1">
    <citation type="journal article" date="2021" name="BMC Genomics">
        <title>Chromosome-level genome assembly and manually-curated proteome of model necrotroph Parastagonospora nodorum Sn15 reveals a genome-wide trove of candidate effector homologs, and redundancy of virulence-related functions within an accessory chromosome.</title>
        <authorList>
            <person name="Bertazzoni S."/>
            <person name="Jones D.A.B."/>
            <person name="Phan H.T."/>
            <person name="Tan K.-C."/>
            <person name="Hane J.K."/>
        </authorList>
    </citation>
    <scope>NUCLEOTIDE SEQUENCE [LARGE SCALE GENOMIC DNA]</scope>
    <source>
        <strain evidence="5">SN15 / ATCC MYA-4574 / FGSC 10173)</strain>
    </source>
</reference>
<evidence type="ECO:0000256" key="1">
    <source>
        <dbReference type="SAM" id="MobiDB-lite"/>
    </source>
</evidence>
<keyword evidence="3" id="KW-0732">Signal</keyword>
<evidence type="ECO:0000313" key="5">
    <source>
        <dbReference type="Proteomes" id="UP000663193"/>
    </source>
</evidence>
<organism evidence="4 5">
    <name type="scientific">Phaeosphaeria nodorum (strain SN15 / ATCC MYA-4574 / FGSC 10173)</name>
    <name type="common">Glume blotch fungus</name>
    <name type="synonym">Parastagonospora nodorum</name>
    <dbReference type="NCBI Taxonomy" id="321614"/>
    <lineage>
        <taxon>Eukaryota</taxon>
        <taxon>Fungi</taxon>
        <taxon>Dikarya</taxon>
        <taxon>Ascomycota</taxon>
        <taxon>Pezizomycotina</taxon>
        <taxon>Dothideomycetes</taxon>
        <taxon>Pleosporomycetidae</taxon>
        <taxon>Pleosporales</taxon>
        <taxon>Pleosporineae</taxon>
        <taxon>Phaeosphaeriaceae</taxon>
        <taxon>Parastagonospora</taxon>
    </lineage>
</organism>
<evidence type="ECO:0000313" key="4">
    <source>
        <dbReference type="EMBL" id="QRD06657.1"/>
    </source>
</evidence>
<evidence type="ECO:0000256" key="2">
    <source>
        <dbReference type="SAM" id="Phobius"/>
    </source>
</evidence>